<proteinExistence type="predicted"/>
<reference evidence="1 2" key="1">
    <citation type="submission" date="2019-03" db="EMBL/GenBank/DDBJ databases">
        <title>Genomic Encyclopedia of Type Strains, Phase IV (KMG-IV): sequencing the most valuable type-strain genomes for metagenomic binning, comparative biology and taxonomic classification.</title>
        <authorList>
            <person name="Goeker M."/>
        </authorList>
    </citation>
    <scope>NUCLEOTIDE SEQUENCE [LARGE SCALE GENOMIC DNA]</scope>
    <source>
        <strain evidence="1 2">DSM 14836</strain>
    </source>
</reference>
<dbReference type="RefSeq" id="WP_132795865.1">
    <property type="nucleotide sequence ID" value="NZ_SLXM01000012.1"/>
</dbReference>
<dbReference type="Proteomes" id="UP000294564">
    <property type="component" value="Unassembled WGS sequence"/>
</dbReference>
<evidence type="ECO:0000313" key="2">
    <source>
        <dbReference type="Proteomes" id="UP000294564"/>
    </source>
</evidence>
<organism evidence="1 2">
    <name type="scientific">Tenacibaculum skagerrakense</name>
    <dbReference type="NCBI Taxonomy" id="186571"/>
    <lineage>
        <taxon>Bacteria</taxon>
        <taxon>Pseudomonadati</taxon>
        <taxon>Bacteroidota</taxon>
        <taxon>Flavobacteriia</taxon>
        <taxon>Flavobacteriales</taxon>
        <taxon>Flavobacteriaceae</taxon>
        <taxon>Tenacibaculum</taxon>
    </lineage>
</organism>
<protein>
    <submittedName>
        <fullName evidence="1">Uncharacterized protein</fullName>
    </submittedName>
</protein>
<keyword evidence="2" id="KW-1185">Reference proteome</keyword>
<sequence length="213" mass="25102">MEKEIFEKAFADKLNKNFPKFSKYFDFNLKAFNELNTLLFEINKCLLLEFNRAGITLTNNLLERLLKLALIYDEVGIGPKPIESWNDIFSEPNKKYNQIKLGNSIELCKKKKLITEKEKIMLFDHIRVLMRNGFSHADSTEILAGLPDDSIMHQATLDNTSDIQEVKINQKIIPFMQALQMQDYANENAEYYFDYVFNLIFRIEERLLKKQEQ</sequence>
<dbReference type="AlphaFoldDB" id="A0A4R2NL60"/>
<dbReference type="OrthoDB" id="1354978at2"/>
<gene>
    <name evidence="1" type="ORF">EV195_1122</name>
</gene>
<comment type="caution">
    <text evidence="1">The sequence shown here is derived from an EMBL/GenBank/DDBJ whole genome shotgun (WGS) entry which is preliminary data.</text>
</comment>
<dbReference type="EMBL" id="SLXM01000012">
    <property type="protein sequence ID" value="TCP22353.1"/>
    <property type="molecule type" value="Genomic_DNA"/>
</dbReference>
<name>A0A4R2NL60_9FLAO</name>
<evidence type="ECO:0000313" key="1">
    <source>
        <dbReference type="EMBL" id="TCP22353.1"/>
    </source>
</evidence>
<accession>A0A4R2NL60</accession>